<keyword evidence="1" id="KW-0472">Membrane</keyword>
<protein>
    <submittedName>
        <fullName evidence="2">Uncharacterized protein</fullName>
    </submittedName>
</protein>
<feature type="transmembrane region" description="Helical" evidence="1">
    <location>
        <begin position="31"/>
        <end position="52"/>
    </location>
</feature>
<keyword evidence="1" id="KW-0812">Transmembrane</keyword>
<dbReference type="Proteomes" id="UP000293952">
    <property type="component" value="Unassembled WGS sequence"/>
</dbReference>
<evidence type="ECO:0000313" key="3">
    <source>
        <dbReference type="Proteomes" id="UP000293952"/>
    </source>
</evidence>
<proteinExistence type="predicted"/>
<evidence type="ECO:0000256" key="1">
    <source>
        <dbReference type="SAM" id="Phobius"/>
    </source>
</evidence>
<organism evidence="2 3">
    <name type="scientific">Brumimicrobium glaciale</name>
    <dbReference type="NCBI Taxonomy" id="200475"/>
    <lineage>
        <taxon>Bacteria</taxon>
        <taxon>Pseudomonadati</taxon>
        <taxon>Bacteroidota</taxon>
        <taxon>Flavobacteriia</taxon>
        <taxon>Flavobacteriales</taxon>
        <taxon>Crocinitomicaceae</taxon>
        <taxon>Brumimicrobium</taxon>
    </lineage>
</organism>
<dbReference type="EMBL" id="SETE01000008">
    <property type="protein sequence ID" value="RYM31480.1"/>
    <property type="molecule type" value="Genomic_DNA"/>
</dbReference>
<gene>
    <name evidence="2" type="ORF">ERX46_16365</name>
</gene>
<keyword evidence="3" id="KW-1185">Reference proteome</keyword>
<dbReference type="OrthoDB" id="1467019at2"/>
<keyword evidence="1" id="KW-1133">Transmembrane helix</keyword>
<dbReference type="AlphaFoldDB" id="A0A4Q4KFM4"/>
<evidence type="ECO:0000313" key="2">
    <source>
        <dbReference type="EMBL" id="RYM31480.1"/>
    </source>
</evidence>
<dbReference type="RefSeq" id="WP_130094944.1">
    <property type="nucleotide sequence ID" value="NZ_SETE01000008.1"/>
</dbReference>
<accession>A0A4Q4KFM4</accession>
<reference evidence="2 3" key="1">
    <citation type="submission" date="2019-02" db="EMBL/GenBank/DDBJ databases">
        <title>Genome sequence of the sea-ice species Brumimicrobium glaciale.</title>
        <authorList>
            <person name="Bowman J.P."/>
        </authorList>
    </citation>
    <scope>NUCLEOTIDE SEQUENCE [LARGE SCALE GENOMIC DNA]</scope>
    <source>
        <strain evidence="2 3">IC156</strain>
    </source>
</reference>
<comment type="caution">
    <text evidence="2">The sequence shown here is derived from an EMBL/GenBank/DDBJ whole genome shotgun (WGS) entry which is preliminary data.</text>
</comment>
<name>A0A4Q4KFM4_9FLAO</name>
<sequence>MKKFTAFVLSLLTIVPFVAIAWLLYSSFHSTPVVIINLLIVMTGVMLAFVVYNRIIVGDDKNAIKVNTDHFPYIERALIYVMPQDFVAKLEKNHGKIFMATTDEIEHDIALVEGDFNKLTDTITLKYTNGVTTTIRGSRTVAVGDNQFLFHGFDELMHTKGKEKYVYKWEEDRLVQKNGEDFVSVKIPDRLPVYIFDWK</sequence>